<name>A0A254NKJ9_9BURK</name>
<protein>
    <submittedName>
        <fullName evidence="9">TonB-dependent receptor</fullName>
    </submittedName>
</protein>
<keyword evidence="3 5" id="KW-0472">Membrane</keyword>
<dbReference type="InterPro" id="IPR036942">
    <property type="entry name" value="Beta-barrel_TonB_sf"/>
</dbReference>
<dbReference type="OrthoDB" id="9145774at2"/>
<evidence type="ECO:0000256" key="4">
    <source>
        <dbReference type="ARBA" id="ARBA00023237"/>
    </source>
</evidence>
<dbReference type="GO" id="GO:0009279">
    <property type="term" value="C:cell outer membrane"/>
    <property type="evidence" value="ECO:0007669"/>
    <property type="project" value="UniProtKB-SubCell"/>
</dbReference>
<evidence type="ECO:0000256" key="6">
    <source>
        <dbReference type="SAM" id="SignalP"/>
    </source>
</evidence>
<dbReference type="InterPro" id="IPR012910">
    <property type="entry name" value="Plug_dom"/>
</dbReference>
<reference evidence="9 10" key="1">
    <citation type="journal article" date="2007" name="Int. J. Syst. Evol. Microbiol.">
        <title>Description of Pelomonas aquatica sp. nov. and Pelomonas puraquae sp. nov., isolated from industrial and haemodialysis water.</title>
        <authorList>
            <person name="Gomila M."/>
            <person name="Bowien B."/>
            <person name="Falsen E."/>
            <person name="Moore E.R."/>
            <person name="Lalucat J."/>
        </authorList>
    </citation>
    <scope>NUCLEOTIDE SEQUENCE [LARGE SCALE GENOMIC DNA]</scope>
    <source>
        <strain evidence="9 10">CCUG 52769</strain>
    </source>
</reference>
<feature type="signal peptide" evidence="6">
    <location>
        <begin position="1"/>
        <end position="35"/>
    </location>
</feature>
<evidence type="ECO:0000313" key="9">
    <source>
        <dbReference type="EMBL" id="OWR05528.1"/>
    </source>
</evidence>
<dbReference type="Proteomes" id="UP000197446">
    <property type="component" value="Unassembled WGS sequence"/>
</dbReference>
<dbReference type="EMBL" id="NISI01000001">
    <property type="protein sequence ID" value="OWR05528.1"/>
    <property type="molecule type" value="Genomic_DNA"/>
</dbReference>
<accession>A0A254NKJ9</accession>
<dbReference type="PANTHER" id="PTHR40980:SF3">
    <property type="entry name" value="TONB-DEPENDENT RECEPTOR-LIKE BETA-BARREL DOMAIN-CONTAINING PROTEIN"/>
    <property type="match status" value="1"/>
</dbReference>
<evidence type="ECO:0000313" key="10">
    <source>
        <dbReference type="Proteomes" id="UP000197446"/>
    </source>
</evidence>
<dbReference type="InterPro" id="IPR000531">
    <property type="entry name" value="Beta-barrel_TonB"/>
</dbReference>
<evidence type="ECO:0000259" key="7">
    <source>
        <dbReference type="Pfam" id="PF00593"/>
    </source>
</evidence>
<dbReference type="SUPFAM" id="SSF56935">
    <property type="entry name" value="Porins"/>
    <property type="match status" value="1"/>
</dbReference>
<comment type="similarity">
    <text evidence="2 5">Belongs to the TonB-dependent receptor family.</text>
</comment>
<evidence type="ECO:0000256" key="3">
    <source>
        <dbReference type="ARBA" id="ARBA00023136"/>
    </source>
</evidence>
<evidence type="ECO:0000256" key="1">
    <source>
        <dbReference type="ARBA" id="ARBA00004442"/>
    </source>
</evidence>
<sequence>MKTSQPGCGRPRAVPAPRGALTVTVLAALVNQAYAQQAEQPKQLETVVVSGFRSSLAASAREKRDNIGLTDSIHAEDIGKFPDNNLAESISRVPGVQVNRDVTGEGLNIQVRGLGANFTRILLNGAPVASASTSFGSASNANREVDLDFLPGDLFSRITVSKSPTADMLEGAIAGVVNMRTARPFDKPGTRGVLKLQLAKNDPSPHASTRGTALYSTTLSDSFGVLAGVSFADNRVATKGFEVGYVQDWITPRLANPSQSGITSSTAGTTAGAWNIPTTVPAAAAGTYTVGGVTQTLVAGQVIDAALLKALNPGATVQQLDNGYVPRLPRPVYFEGQRKRLNGLLSFEFRPTDDFDSYFDLLLGKKTNRQERSDFNISVRNSGVIPMGMTYDRTDCGNYCFATGGTFLNSVGFLEWRRMDENTSFTSITPGFEWRVADKWKLTAQGNMARSTFDRLAPTLLIPTNVAKPFTTSISHNGDYPVYTPSIDPNDPKNYGWYTGGPTGVTATINGEGRDIKTRGARWDLAWGDDRLTVKGGMAYDTYLRRITGMGDDGRWANITCGGYLNFAMAAPNSTNPNACNGSITAANAASVNVASQYPGFGTGWTKGAPALAYLGSAVPDVSKYLMPGRSGFVNLDWSRFAADTRYYDLASNLTAGTGNGFSGVSAQRFGEDIFGTYLEVNGKTRVFDRLLRYDLGLRRTHAMQTIGVFTAVADPRTTALPDGGTTNASQGARYPQLIVETSSRASYNSSLPSATLAYNIADDMIIRAAGSKSITRANPSDLRPLQLTVNDVAFQQVTATNPNLKPFEAKNLDLGWEWYTDKKGGYLAAAFFAKHIKNFPRTVTQQLTLSQIRQLYGADSLTYAAGSTAEAAVNASGGPDRHLMTLSQPVNTEDVMKLKGWELTWSQSLDRWLPINGFGFVTNYTRTLQDPGTSGQVPIGVSPYTANLTVYFENSRGSIRLSSNYQAQSSFDTMSADGNVAYKLIKANRAYFQMDLSTRLEIGDWVGWKPGVSINFDVANLGAAKQKSFVQEEYATRTYWDPGRTYQLTAQMKF</sequence>
<evidence type="ECO:0000259" key="8">
    <source>
        <dbReference type="Pfam" id="PF07715"/>
    </source>
</evidence>
<feature type="domain" description="TonB-dependent receptor-like beta-barrel" evidence="7">
    <location>
        <begin position="474"/>
        <end position="1022"/>
    </location>
</feature>
<keyword evidence="10" id="KW-1185">Reference proteome</keyword>
<organism evidence="9 10">
    <name type="scientific">Roseateles puraquae</name>
    <dbReference type="NCBI Taxonomy" id="431059"/>
    <lineage>
        <taxon>Bacteria</taxon>
        <taxon>Pseudomonadati</taxon>
        <taxon>Pseudomonadota</taxon>
        <taxon>Betaproteobacteria</taxon>
        <taxon>Burkholderiales</taxon>
        <taxon>Sphaerotilaceae</taxon>
        <taxon>Roseateles</taxon>
    </lineage>
</organism>
<evidence type="ECO:0000256" key="2">
    <source>
        <dbReference type="ARBA" id="ARBA00009810"/>
    </source>
</evidence>
<feature type="domain" description="TonB-dependent receptor plug" evidence="8">
    <location>
        <begin position="63"/>
        <end position="176"/>
    </location>
</feature>
<keyword evidence="4" id="KW-0998">Cell outer membrane</keyword>
<feature type="chain" id="PRO_5012513246" evidence="6">
    <location>
        <begin position="36"/>
        <end position="1055"/>
    </location>
</feature>
<gene>
    <name evidence="9" type="ORF">CDO81_03430</name>
</gene>
<dbReference type="NCBIfam" id="TIGR01782">
    <property type="entry name" value="TonB-Xanth-Caul"/>
    <property type="match status" value="1"/>
</dbReference>
<comment type="caution">
    <text evidence="9">The sequence shown here is derived from an EMBL/GenBank/DDBJ whole genome shotgun (WGS) entry which is preliminary data.</text>
</comment>
<dbReference type="Pfam" id="PF00593">
    <property type="entry name" value="TonB_dep_Rec_b-barrel"/>
    <property type="match status" value="1"/>
</dbReference>
<keyword evidence="6" id="KW-0732">Signal</keyword>
<dbReference type="PANTHER" id="PTHR40980">
    <property type="entry name" value="PLUG DOMAIN-CONTAINING PROTEIN"/>
    <property type="match status" value="1"/>
</dbReference>
<keyword evidence="9" id="KW-0675">Receptor</keyword>
<dbReference type="Pfam" id="PF07715">
    <property type="entry name" value="Plug"/>
    <property type="match status" value="1"/>
</dbReference>
<keyword evidence="5" id="KW-0798">TonB box</keyword>
<dbReference type="InterPro" id="IPR010104">
    <property type="entry name" value="TonB_rcpt_bac"/>
</dbReference>
<dbReference type="InterPro" id="IPR037066">
    <property type="entry name" value="Plug_dom_sf"/>
</dbReference>
<dbReference type="Gene3D" id="2.170.130.10">
    <property type="entry name" value="TonB-dependent receptor, plug domain"/>
    <property type="match status" value="1"/>
</dbReference>
<proteinExistence type="inferred from homology"/>
<comment type="subcellular location">
    <subcellularLocation>
        <location evidence="1 5">Cell outer membrane</location>
    </subcellularLocation>
</comment>
<dbReference type="RefSeq" id="WP_088481736.1">
    <property type="nucleotide sequence ID" value="NZ_JBCNLH010000002.1"/>
</dbReference>
<dbReference type="AlphaFoldDB" id="A0A254NKJ9"/>
<evidence type="ECO:0000256" key="5">
    <source>
        <dbReference type="RuleBase" id="RU003357"/>
    </source>
</evidence>
<dbReference type="Gene3D" id="2.40.170.20">
    <property type="entry name" value="TonB-dependent receptor, beta-barrel domain"/>
    <property type="match status" value="1"/>
</dbReference>